<comment type="caution">
    <text evidence="2">The sequence shown here is derived from an EMBL/GenBank/DDBJ whole genome shotgun (WGS) entry which is preliminary data.</text>
</comment>
<dbReference type="Gene3D" id="2.60.40.770">
    <property type="match status" value="1"/>
</dbReference>
<sequence length="180" mass="20332">MEFMKHVLVIMCVFFMSSTCISAVLIPSDECHVLDSNAPRPIQKGRIRIFEVDVFPVRNIPGVRLNVKFNAFRNGIQLSDRPGENARVHMTLTWKGSQGTQTVTGEIKPSEYSDDYSVLCKHVTSPSCPIAARGEFSAAFTIHVPFDVLLNDMWLKIEMRNNRNQLLGCYRAHVQSAFNV</sequence>
<evidence type="ECO:0000313" key="3">
    <source>
        <dbReference type="Proteomes" id="UP001443914"/>
    </source>
</evidence>
<evidence type="ECO:0008006" key="4">
    <source>
        <dbReference type="Google" id="ProtNLM"/>
    </source>
</evidence>
<reference evidence="2" key="1">
    <citation type="submission" date="2024-03" db="EMBL/GenBank/DDBJ databases">
        <title>WGS assembly of Saponaria officinalis var. Norfolk2.</title>
        <authorList>
            <person name="Jenkins J."/>
            <person name="Shu S."/>
            <person name="Grimwood J."/>
            <person name="Barry K."/>
            <person name="Goodstein D."/>
            <person name="Schmutz J."/>
            <person name="Leebens-Mack J."/>
            <person name="Osbourn A."/>
        </authorList>
    </citation>
    <scope>NUCLEOTIDE SEQUENCE [LARGE SCALE GENOMIC DNA]</scope>
    <source>
        <strain evidence="2">JIC</strain>
    </source>
</reference>
<dbReference type="EMBL" id="JBDFQZ010000004">
    <property type="protein sequence ID" value="KAK9734102.1"/>
    <property type="molecule type" value="Genomic_DNA"/>
</dbReference>
<keyword evidence="1" id="KW-0732">Signal</keyword>
<proteinExistence type="predicted"/>
<feature type="signal peptide" evidence="1">
    <location>
        <begin position="1"/>
        <end position="23"/>
    </location>
</feature>
<protein>
    <recommendedName>
        <fullName evidence="4">MD-2-related lipid-recognition domain-containing protein</fullName>
    </recommendedName>
</protein>
<feature type="chain" id="PRO_5043732684" description="MD-2-related lipid-recognition domain-containing protein" evidence="1">
    <location>
        <begin position="24"/>
        <end position="180"/>
    </location>
</feature>
<accession>A0AAW1LK60</accession>
<keyword evidence="3" id="KW-1185">Reference proteome</keyword>
<evidence type="ECO:0000256" key="1">
    <source>
        <dbReference type="SAM" id="SignalP"/>
    </source>
</evidence>
<name>A0AAW1LK60_SAPOF</name>
<organism evidence="2 3">
    <name type="scientific">Saponaria officinalis</name>
    <name type="common">Common soapwort</name>
    <name type="synonym">Lychnis saponaria</name>
    <dbReference type="NCBI Taxonomy" id="3572"/>
    <lineage>
        <taxon>Eukaryota</taxon>
        <taxon>Viridiplantae</taxon>
        <taxon>Streptophyta</taxon>
        <taxon>Embryophyta</taxon>
        <taxon>Tracheophyta</taxon>
        <taxon>Spermatophyta</taxon>
        <taxon>Magnoliopsida</taxon>
        <taxon>eudicotyledons</taxon>
        <taxon>Gunneridae</taxon>
        <taxon>Pentapetalae</taxon>
        <taxon>Caryophyllales</taxon>
        <taxon>Caryophyllaceae</taxon>
        <taxon>Caryophylleae</taxon>
        <taxon>Saponaria</taxon>
    </lineage>
</organism>
<evidence type="ECO:0000313" key="2">
    <source>
        <dbReference type="EMBL" id="KAK9734102.1"/>
    </source>
</evidence>
<dbReference type="AlphaFoldDB" id="A0AAW1LK60"/>
<gene>
    <name evidence="2" type="ORF">RND81_04G115300</name>
</gene>
<dbReference type="Proteomes" id="UP001443914">
    <property type="component" value="Unassembled WGS sequence"/>
</dbReference>